<evidence type="ECO:0000313" key="4">
    <source>
        <dbReference type="Proteomes" id="UP000053424"/>
    </source>
</evidence>
<feature type="region of interest" description="Disordered" evidence="1">
    <location>
        <begin position="42"/>
        <end position="64"/>
    </location>
</feature>
<dbReference type="AlphaFoldDB" id="A0A0C3C036"/>
<dbReference type="Proteomes" id="UP000053424">
    <property type="component" value="Unassembled WGS sequence"/>
</dbReference>
<proteinExistence type="predicted"/>
<dbReference type="GO" id="GO:0046983">
    <property type="term" value="F:protein dimerization activity"/>
    <property type="evidence" value="ECO:0007669"/>
    <property type="project" value="InterPro"/>
</dbReference>
<dbReference type="Pfam" id="PF05699">
    <property type="entry name" value="Dimer_Tnp_hAT"/>
    <property type="match status" value="1"/>
</dbReference>
<dbReference type="InterPro" id="IPR012337">
    <property type="entry name" value="RNaseH-like_sf"/>
</dbReference>
<dbReference type="PANTHER" id="PTHR23272:SF104">
    <property type="entry name" value="HAT FAMILY DIMERISATION DOMAIN CONTAINING PROTEIN, EXPRESSED"/>
    <property type="match status" value="1"/>
</dbReference>
<protein>
    <recommendedName>
        <fullName evidence="2">HAT C-terminal dimerisation domain-containing protein</fullName>
    </recommendedName>
</protein>
<keyword evidence="4" id="KW-1185">Reference proteome</keyword>
<evidence type="ECO:0000256" key="1">
    <source>
        <dbReference type="SAM" id="MobiDB-lite"/>
    </source>
</evidence>
<dbReference type="OrthoDB" id="3262464at2759"/>
<dbReference type="PANTHER" id="PTHR23272">
    <property type="entry name" value="BED FINGER-RELATED"/>
    <property type="match status" value="1"/>
</dbReference>
<accession>A0A0C3C036</accession>
<dbReference type="InterPro" id="IPR008906">
    <property type="entry name" value="HATC_C_dom"/>
</dbReference>
<feature type="non-terminal residue" evidence="3">
    <location>
        <position position="1"/>
    </location>
</feature>
<sequence length="197" mass="21831">LAWGGAAEQAAEIAEGKLDAKDWQAEAKKIVKNTMAQYYANRPSARNRPVGNDAPVPGGEAPMSDFDKHRETLISEDAEEGWASELARYLGAMERDVKKDTDIVEWWQNHVQLYPTLARIALDVLPSQASSVPCERMFSGTKQIATDRRSCLGPKPFEELTVMKSAWGPGIYDAASWNSAQVEEVGLVEFEEMLVDD</sequence>
<feature type="domain" description="HAT C-terminal dimerisation" evidence="2">
    <location>
        <begin position="86"/>
        <end position="165"/>
    </location>
</feature>
<reference evidence="4" key="2">
    <citation type="submission" date="2015-01" db="EMBL/GenBank/DDBJ databases">
        <title>Evolutionary Origins and Diversification of the Mycorrhizal Mutualists.</title>
        <authorList>
            <consortium name="DOE Joint Genome Institute"/>
            <consortium name="Mycorrhizal Genomics Consortium"/>
            <person name="Kohler A."/>
            <person name="Kuo A."/>
            <person name="Nagy L.G."/>
            <person name="Floudas D."/>
            <person name="Copeland A."/>
            <person name="Barry K.W."/>
            <person name="Cichocki N."/>
            <person name="Veneault-Fourrey C."/>
            <person name="LaButti K."/>
            <person name="Lindquist E.A."/>
            <person name="Lipzen A."/>
            <person name="Lundell T."/>
            <person name="Morin E."/>
            <person name="Murat C."/>
            <person name="Riley R."/>
            <person name="Ohm R."/>
            <person name="Sun H."/>
            <person name="Tunlid A."/>
            <person name="Henrissat B."/>
            <person name="Grigoriev I.V."/>
            <person name="Hibbett D.S."/>
            <person name="Martin F."/>
        </authorList>
    </citation>
    <scope>NUCLEOTIDE SEQUENCE [LARGE SCALE GENOMIC DNA]</scope>
    <source>
        <strain evidence="4">h7</strain>
    </source>
</reference>
<organism evidence="3 4">
    <name type="scientific">Hebeloma cylindrosporum</name>
    <dbReference type="NCBI Taxonomy" id="76867"/>
    <lineage>
        <taxon>Eukaryota</taxon>
        <taxon>Fungi</taxon>
        <taxon>Dikarya</taxon>
        <taxon>Basidiomycota</taxon>
        <taxon>Agaricomycotina</taxon>
        <taxon>Agaricomycetes</taxon>
        <taxon>Agaricomycetidae</taxon>
        <taxon>Agaricales</taxon>
        <taxon>Agaricineae</taxon>
        <taxon>Hymenogastraceae</taxon>
        <taxon>Hebeloma</taxon>
    </lineage>
</organism>
<name>A0A0C3C036_HEBCY</name>
<gene>
    <name evidence="3" type="ORF">M413DRAFT_39798</name>
</gene>
<evidence type="ECO:0000259" key="2">
    <source>
        <dbReference type="Pfam" id="PF05699"/>
    </source>
</evidence>
<reference evidence="3 4" key="1">
    <citation type="submission" date="2014-04" db="EMBL/GenBank/DDBJ databases">
        <authorList>
            <consortium name="DOE Joint Genome Institute"/>
            <person name="Kuo A."/>
            <person name="Gay G."/>
            <person name="Dore J."/>
            <person name="Kohler A."/>
            <person name="Nagy L.G."/>
            <person name="Floudas D."/>
            <person name="Copeland A."/>
            <person name="Barry K.W."/>
            <person name="Cichocki N."/>
            <person name="Veneault-Fourrey C."/>
            <person name="LaButti K."/>
            <person name="Lindquist E.A."/>
            <person name="Lipzen A."/>
            <person name="Lundell T."/>
            <person name="Morin E."/>
            <person name="Murat C."/>
            <person name="Sun H."/>
            <person name="Tunlid A."/>
            <person name="Henrissat B."/>
            <person name="Grigoriev I.V."/>
            <person name="Hibbett D.S."/>
            <person name="Martin F."/>
            <person name="Nordberg H.P."/>
            <person name="Cantor M.N."/>
            <person name="Hua S.X."/>
        </authorList>
    </citation>
    <scope>NUCLEOTIDE SEQUENCE [LARGE SCALE GENOMIC DNA]</scope>
    <source>
        <strain evidence="4">h7</strain>
    </source>
</reference>
<dbReference type="HOGENOM" id="CLU_009123_9_0_1"/>
<evidence type="ECO:0000313" key="3">
    <source>
        <dbReference type="EMBL" id="KIM37619.1"/>
    </source>
</evidence>
<feature type="non-terminal residue" evidence="3">
    <location>
        <position position="197"/>
    </location>
</feature>
<dbReference type="SUPFAM" id="SSF53098">
    <property type="entry name" value="Ribonuclease H-like"/>
    <property type="match status" value="1"/>
</dbReference>
<dbReference type="EMBL" id="KN831796">
    <property type="protein sequence ID" value="KIM37619.1"/>
    <property type="molecule type" value="Genomic_DNA"/>
</dbReference>